<organism evidence="2 3">
    <name type="scientific">Halogeometricum rufum</name>
    <dbReference type="NCBI Taxonomy" id="553469"/>
    <lineage>
        <taxon>Archaea</taxon>
        <taxon>Methanobacteriati</taxon>
        <taxon>Methanobacteriota</taxon>
        <taxon>Stenosarchaea group</taxon>
        <taxon>Halobacteria</taxon>
        <taxon>Halobacteriales</taxon>
        <taxon>Haloferacaceae</taxon>
        <taxon>Halogeometricum</taxon>
    </lineage>
</organism>
<sequence>MIFRIVDRDEMSHSQPTRSVGIDPIKTALGVFVVLGVVLTAIAGYAILQSVGGLATMSAELGMTLVFGILLVVTAAAVHRATPAR</sequence>
<keyword evidence="1" id="KW-0472">Membrane</keyword>
<accession>A0A1I6IHQ3</accession>
<evidence type="ECO:0000256" key="1">
    <source>
        <dbReference type="SAM" id="Phobius"/>
    </source>
</evidence>
<keyword evidence="1" id="KW-1133">Transmembrane helix</keyword>
<keyword evidence="3" id="KW-1185">Reference proteome</keyword>
<evidence type="ECO:0000313" key="3">
    <source>
        <dbReference type="Proteomes" id="UP000198531"/>
    </source>
</evidence>
<feature type="transmembrane region" description="Helical" evidence="1">
    <location>
        <begin position="28"/>
        <end position="48"/>
    </location>
</feature>
<dbReference type="Proteomes" id="UP000198531">
    <property type="component" value="Unassembled WGS sequence"/>
</dbReference>
<keyword evidence="1" id="KW-0812">Transmembrane</keyword>
<proteinExistence type="predicted"/>
<feature type="transmembrane region" description="Helical" evidence="1">
    <location>
        <begin position="54"/>
        <end position="78"/>
    </location>
</feature>
<dbReference type="AlphaFoldDB" id="A0A1I6IHQ3"/>
<protein>
    <submittedName>
        <fullName evidence="2">Uncharacterized protein</fullName>
    </submittedName>
</protein>
<evidence type="ECO:0000313" key="2">
    <source>
        <dbReference type="EMBL" id="SFR66191.1"/>
    </source>
</evidence>
<dbReference type="EMBL" id="FOYT01000003">
    <property type="protein sequence ID" value="SFR66191.1"/>
    <property type="molecule type" value="Genomic_DNA"/>
</dbReference>
<name>A0A1I6IHQ3_9EURY</name>
<gene>
    <name evidence="2" type="ORF">SAMN04487947_3279</name>
</gene>
<reference evidence="3" key="1">
    <citation type="submission" date="2016-10" db="EMBL/GenBank/DDBJ databases">
        <authorList>
            <person name="Varghese N."/>
            <person name="Submissions S."/>
        </authorList>
    </citation>
    <scope>NUCLEOTIDE SEQUENCE [LARGE SCALE GENOMIC DNA]</scope>
    <source>
        <strain evidence="3">CGMCC 1.7736</strain>
    </source>
</reference>